<feature type="region of interest" description="Disordered" evidence="1">
    <location>
        <begin position="1"/>
        <end position="21"/>
    </location>
</feature>
<evidence type="ECO:0000313" key="2">
    <source>
        <dbReference type="EMBL" id="GFH61686.1"/>
    </source>
</evidence>
<feature type="compositionally biased region" description="Low complexity" evidence="1">
    <location>
        <begin position="737"/>
        <end position="746"/>
    </location>
</feature>
<sequence>MVSTASVSNMNCSRKHSDSFSNALNQPLAKNRSKKNFTVGYYWESQEVPSCLPSLGCAAEITREGNDSLATNENGSQTALHGTCSIRAGSSMNTSMNQKLPLTSPNCVTLMNIANAHNSTQIEKNQMSDSNVMTSQKNNSAPRRKMKRERTYDMNLVPMVQKNPSFLKTWREIALSDSNDAASKESLKKNQVSMLSLPSLVHCDNMQSVKPVSDVLQEDEEPDTVSEVATDLSSSSMSVDTSASTNTFAGPCHSCHPHMQSPVSTSKRPFGPNADSVIWAPSCRADWEESVDEMVAICSAAAWHQYNLLPYNVRRKEKFNEPISHVYVKDRIQIDDPLRGYQIRHKTGGWLQGFIMMTNFTTWTHYFKWDSQHKANGMNATDQGKNDEGILANELESQIRAGDPLAEGVVWPTIAEISLVGALGCGEYLLQMALDDIARRQCYDYVVLEATVKSRPFYEKFGFVRVGAVCKYGNEKDIMDEKGEVQDVGYRHWSYAQTTEEGLDQIGAPSYMMARRIKKFSTISTCAECGTQGTPSFTDHLGAQCFIAKKPAILPLGGLPRKRSRAMSSASVSSKKKARSMSCASVDSKKEKNCKVLETMNIEKEVKDTLAVSNATVDAKPEKTKSTIPETITTDDKNKKASDIRTPLKVESNETTQNVISANGKEVEKPKKEVVTPIVVTTLRKSKSKAIELMKAANASPVIPAQNKAESKTVSKEKKKPVQNVPTTPKKKSTMKLPHPLSPLSPKAEVSYRKQNLIQGTGLSKSQLFFNKIITPKPSKLRRNSNQYTSQYYYVIDFDYKKRHINAIPLYINGNFKGKHEGRPKWKVHLLPKKKGMSNKEYYKSMDGIVNSSIDDWDMVKAKTVTRSSWLDKESWDILG</sequence>
<dbReference type="EMBL" id="BLLK01000075">
    <property type="protein sequence ID" value="GFH61686.1"/>
    <property type="molecule type" value="Genomic_DNA"/>
</dbReference>
<feature type="region of interest" description="Disordered" evidence="1">
    <location>
        <begin position="123"/>
        <end position="147"/>
    </location>
</feature>
<dbReference type="AlphaFoldDB" id="A0AAD3DE91"/>
<dbReference type="SUPFAM" id="SSF55729">
    <property type="entry name" value="Acyl-CoA N-acyltransferases (Nat)"/>
    <property type="match status" value="1"/>
</dbReference>
<keyword evidence="3" id="KW-1185">Reference proteome</keyword>
<feature type="region of interest" description="Disordered" evidence="1">
    <location>
        <begin position="704"/>
        <end position="746"/>
    </location>
</feature>
<dbReference type="InterPro" id="IPR016181">
    <property type="entry name" value="Acyl_CoA_acyltransferase"/>
</dbReference>
<dbReference type="Gene3D" id="3.40.630.30">
    <property type="match status" value="1"/>
</dbReference>
<dbReference type="Proteomes" id="UP001054902">
    <property type="component" value="Unassembled WGS sequence"/>
</dbReference>
<organism evidence="2 3">
    <name type="scientific">Chaetoceros tenuissimus</name>
    <dbReference type="NCBI Taxonomy" id="426638"/>
    <lineage>
        <taxon>Eukaryota</taxon>
        <taxon>Sar</taxon>
        <taxon>Stramenopiles</taxon>
        <taxon>Ochrophyta</taxon>
        <taxon>Bacillariophyta</taxon>
        <taxon>Coscinodiscophyceae</taxon>
        <taxon>Chaetocerotophycidae</taxon>
        <taxon>Chaetocerotales</taxon>
        <taxon>Chaetocerotaceae</taxon>
        <taxon>Chaetoceros</taxon>
    </lineage>
</organism>
<reference evidence="2 3" key="1">
    <citation type="journal article" date="2021" name="Sci. Rep.">
        <title>The genome of the diatom Chaetoceros tenuissimus carries an ancient integrated fragment of an extant virus.</title>
        <authorList>
            <person name="Hongo Y."/>
            <person name="Kimura K."/>
            <person name="Takaki Y."/>
            <person name="Yoshida Y."/>
            <person name="Baba S."/>
            <person name="Kobayashi G."/>
            <person name="Nagasaki K."/>
            <person name="Hano T."/>
            <person name="Tomaru Y."/>
        </authorList>
    </citation>
    <scope>NUCLEOTIDE SEQUENCE [LARGE SCALE GENOMIC DNA]</scope>
    <source>
        <strain evidence="2 3">NIES-3715</strain>
    </source>
</reference>
<proteinExistence type="predicted"/>
<comment type="caution">
    <text evidence="2">The sequence shown here is derived from an EMBL/GenBank/DDBJ whole genome shotgun (WGS) entry which is preliminary data.</text>
</comment>
<gene>
    <name evidence="2" type="ORF">CTEN210_18162</name>
</gene>
<feature type="compositionally biased region" description="Polar residues" evidence="1">
    <location>
        <begin position="1"/>
        <end position="12"/>
    </location>
</feature>
<protein>
    <submittedName>
        <fullName evidence="2">Uncharacterized protein</fullName>
    </submittedName>
</protein>
<name>A0AAD3DE91_9STRA</name>
<evidence type="ECO:0000256" key="1">
    <source>
        <dbReference type="SAM" id="MobiDB-lite"/>
    </source>
</evidence>
<evidence type="ECO:0000313" key="3">
    <source>
        <dbReference type="Proteomes" id="UP001054902"/>
    </source>
</evidence>
<feature type="compositionally biased region" description="Polar residues" evidence="1">
    <location>
        <begin position="123"/>
        <end position="141"/>
    </location>
</feature>
<accession>A0AAD3DE91</accession>